<keyword evidence="1" id="KW-0812">Transmembrane</keyword>
<dbReference type="AlphaFoldDB" id="A0A448ZAJ3"/>
<name>A0A448ZAJ3_9STRA</name>
<reference evidence="2 3" key="1">
    <citation type="submission" date="2019-01" db="EMBL/GenBank/DDBJ databases">
        <authorList>
            <person name="Ferrante I. M."/>
        </authorList>
    </citation>
    <scope>NUCLEOTIDE SEQUENCE [LARGE SCALE GENOMIC DNA]</scope>
    <source>
        <strain evidence="2 3">B856</strain>
    </source>
</reference>
<accession>A0A448ZAJ3</accession>
<evidence type="ECO:0000256" key="1">
    <source>
        <dbReference type="SAM" id="Phobius"/>
    </source>
</evidence>
<sequence>MNSSSVTNPAKPNQIGVPTAPHTVANVLNISNTTTDSNLGWPVEINMGAPRATGVPNPEAPYPKGAFILAMFIFTYSMHSAMGCPFVKAFISLIIYGMQLVTSMVSKSVIAPAMMEIGEIASYNPKIIDPQVRVTSLP</sequence>
<keyword evidence="1" id="KW-0472">Membrane</keyword>
<keyword evidence="3" id="KW-1185">Reference proteome</keyword>
<evidence type="ECO:0000313" key="2">
    <source>
        <dbReference type="EMBL" id="VEU39082.1"/>
    </source>
</evidence>
<feature type="transmembrane region" description="Helical" evidence="1">
    <location>
        <begin position="66"/>
        <end position="96"/>
    </location>
</feature>
<protein>
    <submittedName>
        <fullName evidence="2">Uncharacterized protein</fullName>
    </submittedName>
</protein>
<evidence type="ECO:0000313" key="3">
    <source>
        <dbReference type="Proteomes" id="UP000291116"/>
    </source>
</evidence>
<dbReference type="EMBL" id="CAACVS010000203">
    <property type="protein sequence ID" value="VEU39082.1"/>
    <property type="molecule type" value="Genomic_DNA"/>
</dbReference>
<organism evidence="2 3">
    <name type="scientific">Pseudo-nitzschia multistriata</name>
    <dbReference type="NCBI Taxonomy" id="183589"/>
    <lineage>
        <taxon>Eukaryota</taxon>
        <taxon>Sar</taxon>
        <taxon>Stramenopiles</taxon>
        <taxon>Ochrophyta</taxon>
        <taxon>Bacillariophyta</taxon>
        <taxon>Bacillariophyceae</taxon>
        <taxon>Bacillariophycidae</taxon>
        <taxon>Bacillariales</taxon>
        <taxon>Bacillariaceae</taxon>
        <taxon>Pseudo-nitzschia</taxon>
    </lineage>
</organism>
<dbReference type="Proteomes" id="UP000291116">
    <property type="component" value="Unassembled WGS sequence"/>
</dbReference>
<keyword evidence="1" id="KW-1133">Transmembrane helix</keyword>
<gene>
    <name evidence="2" type="ORF">PSNMU_V1.4_AUG-EV-PASAV3_0059280</name>
</gene>
<proteinExistence type="predicted"/>